<evidence type="ECO:0000259" key="1">
    <source>
        <dbReference type="Pfam" id="PF01261"/>
    </source>
</evidence>
<dbReference type="RefSeq" id="WP_127458356.1">
    <property type="nucleotide sequence ID" value="NZ_JAROBY010000017.1"/>
</dbReference>
<protein>
    <submittedName>
        <fullName evidence="2">Sugar phosphate isomerase/epimerase</fullName>
    </submittedName>
</protein>
<dbReference type="Proteomes" id="UP001355653">
    <property type="component" value="Unassembled WGS sequence"/>
</dbReference>
<sequence length="346" mass="38811">MAMKIGIDLHHGFLQEEVPFTVALEKAKQEGYDGVYGKSPMVASKTLDPVELKEAADTAKELGLYIDLGIGRVNPFNTNETPEVWQLGGGDYKLAVEKMLYAAASIGAKELIGVTAGWKGEHKGYHVYDRFRTDVTWEEQLRATANFLKSLKPVLLDTGTRINLETHEEITSHEIVRLIEEVGDDVLGVAFDTANVFARGEDPVAVATRTAPYIHQMHAKDCIMFFSDTGLIRQVKPVGQGIVDYRQIFSIIAPFQPDLHMQIEDHKGYMNIDIFVEQWRNSHPDMSLGDIAELVRLARICEQRVAEGSLPHPAIYEQPAYAEQRDERLSFAGHYLRTTLSELGLR</sequence>
<dbReference type="InterPro" id="IPR013022">
    <property type="entry name" value="Xyl_isomerase-like_TIM-brl"/>
</dbReference>
<dbReference type="GO" id="GO:0016853">
    <property type="term" value="F:isomerase activity"/>
    <property type="evidence" value="ECO:0007669"/>
    <property type="project" value="UniProtKB-KW"/>
</dbReference>
<dbReference type="EMBL" id="JAROBY010000017">
    <property type="protein sequence ID" value="MEB4794678.1"/>
    <property type="molecule type" value="Genomic_DNA"/>
</dbReference>
<reference evidence="2 3" key="1">
    <citation type="submission" date="2023-03" db="EMBL/GenBank/DDBJ databases">
        <title>Bacillus Genome Sequencing.</title>
        <authorList>
            <person name="Dunlap C."/>
        </authorList>
    </citation>
    <scope>NUCLEOTIDE SEQUENCE [LARGE SCALE GENOMIC DNA]</scope>
    <source>
        <strain evidence="2 3">NRS-1351</strain>
    </source>
</reference>
<dbReference type="InterPro" id="IPR036237">
    <property type="entry name" value="Xyl_isomerase-like_sf"/>
</dbReference>
<feature type="domain" description="Xylose isomerase-like TIM barrel" evidence="1">
    <location>
        <begin position="24"/>
        <end position="254"/>
    </location>
</feature>
<keyword evidence="3" id="KW-1185">Reference proteome</keyword>
<comment type="caution">
    <text evidence="2">The sequence shown here is derived from an EMBL/GenBank/DDBJ whole genome shotgun (WGS) entry which is preliminary data.</text>
</comment>
<dbReference type="Pfam" id="PF01261">
    <property type="entry name" value="AP_endonuc_2"/>
    <property type="match status" value="1"/>
</dbReference>
<dbReference type="SUPFAM" id="SSF51658">
    <property type="entry name" value="Xylose isomerase-like"/>
    <property type="match status" value="1"/>
</dbReference>
<dbReference type="PANTHER" id="PTHR12110:SF53">
    <property type="entry name" value="BLR5974 PROTEIN"/>
    <property type="match status" value="1"/>
</dbReference>
<evidence type="ECO:0000313" key="2">
    <source>
        <dbReference type="EMBL" id="MEB4794678.1"/>
    </source>
</evidence>
<proteinExistence type="predicted"/>
<dbReference type="PANTHER" id="PTHR12110">
    <property type="entry name" value="HYDROXYPYRUVATE ISOMERASE"/>
    <property type="match status" value="1"/>
</dbReference>
<organism evidence="2 3">
    <name type="scientific">Paenibacillus chondroitinus</name>
    <dbReference type="NCBI Taxonomy" id="59842"/>
    <lineage>
        <taxon>Bacteria</taxon>
        <taxon>Bacillati</taxon>
        <taxon>Bacillota</taxon>
        <taxon>Bacilli</taxon>
        <taxon>Bacillales</taxon>
        <taxon>Paenibacillaceae</taxon>
        <taxon>Paenibacillus</taxon>
    </lineage>
</organism>
<dbReference type="InterPro" id="IPR050312">
    <property type="entry name" value="IolE/XylAMocC-like"/>
</dbReference>
<name>A0ABU6DAB3_9BACL</name>
<keyword evidence="2" id="KW-0413">Isomerase</keyword>
<accession>A0ABU6DAB3</accession>
<evidence type="ECO:0000313" key="3">
    <source>
        <dbReference type="Proteomes" id="UP001355653"/>
    </source>
</evidence>
<gene>
    <name evidence="2" type="ORF">P5G65_12285</name>
</gene>
<dbReference type="Gene3D" id="3.20.20.150">
    <property type="entry name" value="Divalent-metal-dependent TIM barrel enzymes"/>
    <property type="match status" value="1"/>
</dbReference>